<reference evidence="2 3" key="1">
    <citation type="journal article" date="2011" name="Syst. Appl. Microbiol.">
        <title>Defluviimonas denitrificans gen. nov., sp. nov., and Pararhodobacter aggregans gen. nov., sp. nov., non-phototrophic Rhodobacteraceae from the biofilter of a marine aquaculture.</title>
        <authorList>
            <person name="Foesel B.U."/>
            <person name="Drake H.L."/>
            <person name="Schramm A."/>
        </authorList>
    </citation>
    <scope>NUCLEOTIDE SEQUENCE [LARGE SCALE GENOMIC DNA]</scope>
    <source>
        <strain evidence="2 3">D1-19</strain>
    </source>
</reference>
<evidence type="ECO:0008006" key="4">
    <source>
        <dbReference type="Google" id="ProtNLM"/>
    </source>
</evidence>
<feature type="chain" id="PRO_5015686177" description="C-type lysozyme inhibitor domain-containing protein" evidence="1">
    <location>
        <begin position="17"/>
        <end position="116"/>
    </location>
</feature>
<keyword evidence="3" id="KW-1185">Reference proteome</keyword>
<comment type="caution">
    <text evidence="2">The sequence shown here is derived from an EMBL/GenBank/DDBJ whole genome shotgun (WGS) entry which is preliminary data.</text>
</comment>
<dbReference type="Proteomes" id="UP000244810">
    <property type="component" value="Unassembled WGS sequence"/>
</dbReference>
<dbReference type="RefSeq" id="WP_107751327.1">
    <property type="nucleotide sequence ID" value="NZ_QBKF01000004.1"/>
</dbReference>
<sequence>MRYLLLSLLLATPALAESQRDGFTCAVLRSCDLQGTCTEGGEGFDLAFLGGGLEVAMNGDHLSPVYDGVLQTAAWESAGRIYQLRFTGDGAGLLTASPVEGSADEAALMTIHCSPE</sequence>
<organism evidence="2 3">
    <name type="scientific">Pararhodobacter aggregans</name>
    <dbReference type="NCBI Taxonomy" id="404875"/>
    <lineage>
        <taxon>Bacteria</taxon>
        <taxon>Pseudomonadati</taxon>
        <taxon>Pseudomonadota</taxon>
        <taxon>Alphaproteobacteria</taxon>
        <taxon>Rhodobacterales</taxon>
        <taxon>Paracoccaceae</taxon>
        <taxon>Pararhodobacter</taxon>
    </lineage>
</organism>
<dbReference type="OrthoDB" id="7875881at2"/>
<dbReference type="EMBL" id="QDDR01000003">
    <property type="protein sequence ID" value="PVE47954.1"/>
    <property type="molecule type" value="Genomic_DNA"/>
</dbReference>
<name>A0A2T7UTG3_9RHOB</name>
<protein>
    <recommendedName>
        <fullName evidence="4">C-type lysozyme inhibitor domain-containing protein</fullName>
    </recommendedName>
</protein>
<evidence type="ECO:0000313" key="2">
    <source>
        <dbReference type="EMBL" id="PVE47954.1"/>
    </source>
</evidence>
<feature type="signal peptide" evidence="1">
    <location>
        <begin position="1"/>
        <end position="16"/>
    </location>
</feature>
<evidence type="ECO:0000313" key="3">
    <source>
        <dbReference type="Proteomes" id="UP000244810"/>
    </source>
</evidence>
<proteinExistence type="predicted"/>
<dbReference type="AlphaFoldDB" id="A0A2T7UTG3"/>
<evidence type="ECO:0000256" key="1">
    <source>
        <dbReference type="SAM" id="SignalP"/>
    </source>
</evidence>
<keyword evidence="1" id="KW-0732">Signal</keyword>
<accession>A0A2T7UTG3</accession>
<gene>
    <name evidence="2" type="ORF">DDE23_07355</name>
</gene>